<feature type="domain" description="N-acetyltransferase" evidence="1">
    <location>
        <begin position="236"/>
        <end position="339"/>
    </location>
</feature>
<dbReference type="SUPFAM" id="SSF55729">
    <property type="entry name" value="Acyl-CoA N-acyltransferases (Nat)"/>
    <property type="match status" value="1"/>
</dbReference>
<dbReference type="PANTHER" id="PTHR41368">
    <property type="entry name" value="PROTEIN YGHO"/>
    <property type="match status" value="1"/>
</dbReference>
<dbReference type="Gene3D" id="3.40.630.30">
    <property type="match status" value="1"/>
</dbReference>
<dbReference type="CDD" id="cd04301">
    <property type="entry name" value="NAT_SF"/>
    <property type="match status" value="1"/>
</dbReference>
<dbReference type="OrthoDB" id="9806005at2"/>
<evidence type="ECO:0000313" key="2">
    <source>
        <dbReference type="EMBL" id="MTH29081.1"/>
    </source>
</evidence>
<dbReference type="PANTHER" id="PTHR41368:SF1">
    <property type="entry name" value="PROTEIN YGHO"/>
    <property type="match status" value="1"/>
</dbReference>
<accession>A0A7K1GJM6</accession>
<evidence type="ECO:0000259" key="1">
    <source>
        <dbReference type="Pfam" id="PF00583"/>
    </source>
</evidence>
<reference evidence="2 3" key="1">
    <citation type="journal article" date="2006" name="Int. J. Syst. Evol. Microbiol.">
        <title>Myroides pelagicus sp. nov., isolated from seawater in Thailand.</title>
        <authorList>
            <person name="Yoon J."/>
            <person name="Maneerat S."/>
            <person name="Kawai F."/>
            <person name="Yokota A."/>
        </authorList>
    </citation>
    <scope>NUCLEOTIDE SEQUENCE [LARGE SCALE GENOMIC DNA]</scope>
    <source>
        <strain evidence="2 3">SM1T</strain>
    </source>
</reference>
<dbReference type="InterPro" id="IPR000182">
    <property type="entry name" value="GNAT_dom"/>
</dbReference>
<name>A0A7K1GJM6_9FLAO</name>
<dbReference type="EMBL" id="WMJY01000006">
    <property type="protein sequence ID" value="MTH29081.1"/>
    <property type="molecule type" value="Genomic_DNA"/>
</dbReference>
<comment type="caution">
    <text evidence="2">The sequence shown here is derived from an EMBL/GenBank/DDBJ whole genome shotgun (WGS) entry which is preliminary data.</text>
</comment>
<dbReference type="RefSeq" id="WP_155035061.1">
    <property type="nucleotide sequence ID" value="NZ_JAYMMG010000011.1"/>
</dbReference>
<organism evidence="2 3">
    <name type="scientific">Myroides pelagicus</name>
    <dbReference type="NCBI Taxonomy" id="270914"/>
    <lineage>
        <taxon>Bacteria</taxon>
        <taxon>Pseudomonadati</taxon>
        <taxon>Bacteroidota</taxon>
        <taxon>Flavobacteriia</taxon>
        <taxon>Flavobacteriales</taxon>
        <taxon>Flavobacteriaceae</taxon>
        <taxon>Myroides</taxon>
    </lineage>
</organism>
<dbReference type="Proteomes" id="UP000488936">
    <property type="component" value="Unassembled WGS sequence"/>
</dbReference>
<dbReference type="InterPro" id="IPR039968">
    <property type="entry name" value="BcerS-like"/>
</dbReference>
<dbReference type="GO" id="GO:0016747">
    <property type="term" value="F:acyltransferase activity, transferring groups other than amino-acyl groups"/>
    <property type="evidence" value="ECO:0007669"/>
    <property type="project" value="InterPro"/>
</dbReference>
<dbReference type="InterPro" id="IPR016181">
    <property type="entry name" value="Acyl_CoA_acyltransferase"/>
</dbReference>
<sequence length="377" mass="44399">MIQIKEAKSKSEITAFVKFPFTLYKDNPYWVPSIIKEEVKSFDPSNDIFKTVNVKFFLAYKNKEIVGRVACAINWAEVNELHKPKVRFGWFDMIDDIEVTKALINTVIAFGKEHNMQYIEGPMGFSNMDKAGMLTKGFDYIATMIGIYNAEYYPKHLEALGFKPEAEWIEYKLDLQKYDKEKLTKMANLIENRYHVKKLEFRNIKELMPYVDEMFALLNKTYADLQSFVPIQDFQIEHYKKKYLNFIHPDFITCVMDQDNKMIAFAITMPSFSRAFQKAKGKLFPFGFIHLLKATKQNNHAEFYLIGVDPEYRSKGITAIIFREIYASFKKHKIEFIETNPLLIENNKIQALWKNLDPIIHKERKTFRLDINKTLSK</sequence>
<evidence type="ECO:0000313" key="3">
    <source>
        <dbReference type="Proteomes" id="UP000488936"/>
    </source>
</evidence>
<keyword evidence="3" id="KW-1185">Reference proteome</keyword>
<keyword evidence="2" id="KW-0378">Hydrolase</keyword>
<proteinExistence type="predicted"/>
<dbReference type="GO" id="GO:0016787">
    <property type="term" value="F:hydrolase activity"/>
    <property type="evidence" value="ECO:0007669"/>
    <property type="project" value="UniProtKB-KW"/>
</dbReference>
<gene>
    <name evidence="2" type="ORF">GJV77_03995</name>
</gene>
<dbReference type="Pfam" id="PF00583">
    <property type="entry name" value="Acetyltransf_1"/>
    <property type="match status" value="1"/>
</dbReference>
<dbReference type="AlphaFoldDB" id="A0A7K1GJM6"/>
<protein>
    <submittedName>
        <fullName evidence="2">GTP cyclohydrolase</fullName>
    </submittedName>
</protein>